<feature type="transmembrane region" description="Helical" evidence="7">
    <location>
        <begin position="171"/>
        <end position="197"/>
    </location>
</feature>
<sequence length="312" mass="35481">MDANKEIKTPKTPKQQNKFMKFMNSKKVAPFVFVSPFIISFLLLTLYPAIQAVVMSFQRVLPGERQFIGWSNYERIFNPTFYRALENTTIYVILTVLVLTVLPIIFAVLLDSKIVRFKTLFRASLFIPSLTSVIVAGTIFRMMFGESDAAVANQVLGFLGLEAVDWRYNSWSAMFLMVILCSWRWMGVNILYFLAALQNVPKELYEAAEIDGANVFQKFYYVTLPFLKPITIFVVTISIINGFRMFEESFVFWETSSPGNIGTTVVGYIYQQGIQMNDMGFSAAIGVVLMLIIFVVSFVQLLITGAFKRGDE</sequence>
<dbReference type="Gene3D" id="1.10.3720.10">
    <property type="entry name" value="MetI-like"/>
    <property type="match status" value="1"/>
</dbReference>
<proteinExistence type="inferred from homology"/>
<feature type="transmembrane region" description="Helical" evidence="7">
    <location>
        <begin position="218"/>
        <end position="240"/>
    </location>
</feature>
<keyword evidence="6 7" id="KW-0472">Membrane</keyword>
<feature type="transmembrane region" description="Helical" evidence="7">
    <location>
        <begin position="281"/>
        <end position="303"/>
    </location>
</feature>
<dbReference type="InterPro" id="IPR035906">
    <property type="entry name" value="MetI-like_sf"/>
</dbReference>
<evidence type="ECO:0000256" key="6">
    <source>
        <dbReference type="ARBA" id="ARBA00023136"/>
    </source>
</evidence>
<evidence type="ECO:0000256" key="4">
    <source>
        <dbReference type="ARBA" id="ARBA00022692"/>
    </source>
</evidence>
<dbReference type="CDD" id="cd06261">
    <property type="entry name" value="TM_PBP2"/>
    <property type="match status" value="1"/>
</dbReference>
<feature type="transmembrane region" description="Helical" evidence="7">
    <location>
        <begin position="123"/>
        <end position="144"/>
    </location>
</feature>
<keyword evidence="4 7" id="KW-0812">Transmembrane</keyword>
<evidence type="ECO:0000256" key="7">
    <source>
        <dbReference type="RuleBase" id="RU363032"/>
    </source>
</evidence>
<protein>
    <submittedName>
        <fullName evidence="9">Sugar ABC transporter permease</fullName>
    </submittedName>
</protein>
<keyword evidence="2 7" id="KW-0813">Transport</keyword>
<evidence type="ECO:0000313" key="10">
    <source>
        <dbReference type="Proteomes" id="UP000679247"/>
    </source>
</evidence>
<evidence type="ECO:0000256" key="1">
    <source>
        <dbReference type="ARBA" id="ARBA00004651"/>
    </source>
</evidence>
<dbReference type="EMBL" id="CP071709">
    <property type="protein sequence ID" value="QVY63734.1"/>
    <property type="molecule type" value="Genomic_DNA"/>
</dbReference>
<organism evidence="9 10">
    <name type="scientific">Cytobacillus gottheilii</name>
    <dbReference type="NCBI Taxonomy" id="859144"/>
    <lineage>
        <taxon>Bacteria</taxon>
        <taxon>Bacillati</taxon>
        <taxon>Bacillota</taxon>
        <taxon>Bacilli</taxon>
        <taxon>Bacillales</taxon>
        <taxon>Bacillaceae</taxon>
        <taxon>Cytobacillus</taxon>
    </lineage>
</organism>
<dbReference type="Pfam" id="PF00528">
    <property type="entry name" value="BPD_transp_1"/>
    <property type="match status" value="1"/>
</dbReference>
<dbReference type="PANTHER" id="PTHR43227">
    <property type="entry name" value="BLL4140 PROTEIN"/>
    <property type="match status" value="1"/>
</dbReference>
<feature type="transmembrane region" description="Helical" evidence="7">
    <location>
        <begin position="90"/>
        <end position="111"/>
    </location>
</feature>
<feature type="domain" description="ABC transmembrane type-1" evidence="8">
    <location>
        <begin position="85"/>
        <end position="300"/>
    </location>
</feature>
<dbReference type="PANTHER" id="PTHR43227:SF7">
    <property type="entry name" value="ARABINOOLIGOSACCHARIDES TRANSPORT SYSTEM PERMEASE PROTEIN ARAP"/>
    <property type="match status" value="1"/>
</dbReference>
<evidence type="ECO:0000256" key="2">
    <source>
        <dbReference type="ARBA" id="ARBA00022448"/>
    </source>
</evidence>
<evidence type="ECO:0000256" key="3">
    <source>
        <dbReference type="ARBA" id="ARBA00022475"/>
    </source>
</evidence>
<name>A0ABX8FIC6_9BACI</name>
<keyword evidence="10" id="KW-1185">Reference proteome</keyword>
<comment type="similarity">
    <text evidence="7">Belongs to the binding-protein-dependent transport system permease family.</text>
</comment>
<dbReference type="InterPro" id="IPR000515">
    <property type="entry name" value="MetI-like"/>
</dbReference>
<keyword evidence="3" id="KW-1003">Cell membrane</keyword>
<feature type="transmembrane region" description="Helical" evidence="7">
    <location>
        <begin position="28"/>
        <end position="50"/>
    </location>
</feature>
<reference evidence="9 10" key="1">
    <citation type="submission" date="2021-03" db="EMBL/GenBank/DDBJ databases">
        <title>The first data on the complete genome of the tetrodotoxin-producing bacterium.</title>
        <authorList>
            <person name="Melnikova D.I."/>
            <person name="Nijland R."/>
            <person name="Magarlamov T.Y."/>
        </authorList>
    </citation>
    <scope>NUCLEOTIDE SEQUENCE [LARGE SCALE GENOMIC DNA]</scope>
    <source>
        <strain evidence="9 10">1839</strain>
    </source>
</reference>
<gene>
    <name evidence="9" type="ORF">J1899_10935</name>
</gene>
<keyword evidence="5 7" id="KW-1133">Transmembrane helix</keyword>
<dbReference type="Proteomes" id="UP000679247">
    <property type="component" value="Chromosome"/>
</dbReference>
<dbReference type="InterPro" id="IPR050809">
    <property type="entry name" value="UgpAE/MalFG_permease"/>
</dbReference>
<comment type="subcellular location">
    <subcellularLocation>
        <location evidence="1 7">Cell membrane</location>
        <topology evidence="1 7">Multi-pass membrane protein</topology>
    </subcellularLocation>
</comment>
<evidence type="ECO:0000256" key="5">
    <source>
        <dbReference type="ARBA" id="ARBA00022989"/>
    </source>
</evidence>
<evidence type="ECO:0000259" key="8">
    <source>
        <dbReference type="PROSITE" id="PS50928"/>
    </source>
</evidence>
<evidence type="ECO:0000313" key="9">
    <source>
        <dbReference type="EMBL" id="QVY63734.1"/>
    </source>
</evidence>
<dbReference type="PROSITE" id="PS50928">
    <property type="entry name" value="ABC_TM1"/>
    <property type="match status" value="1"/>
</dbReference>
<dbReference type="SUPFAM" id="SSF161098">
    <property type="entry name" value="MetI-like"/>
    <property type="match status" value="1"/>
</dbReference>
<accession>A0ABX8FIC6</accession>